<dbReference type="NCBIfam" id="NF003717">
    <property type="entry name" value="PRK05327.1"/>
    <property type="match status" value="1"/>
</dbReference>
<evidence type="ECO:0000256" key="2">
    <source>
        <dbReference type="ARBA" id="ARBA00022730"/>
    </source>
</evidence>
<sequence>MARYTGPKTRISRRFGVALFGPSKALERKNYGPGMHGPKGSRRKQSEYAIALGEKQKLRYQYGVLERQFRRYFTIASTRRGVTGEILLQLLETRLDNVIYRLGFANSRSAARQLVSHGHVQVNGRKVDVSSFNVKAGDAITIKDKPQSRRLAAKNLELTQITPVPEWLTVDKEQFSGKVSRIPSRDEIAPIVNEQLIVELYSR</sequence>
<dbReference type="GO" id="GO:0015935">
    <property type="term" value="C:small ribosomal subunit"/>
    <property type="evidence" value="ECO:0007669"/>
    <property type="project" value="InterPro"/>
</dbReference>
<dbReference type="GO" id="GO:0042274">
    <property type="term" value="P:ribosomal small subunit biogenesis"/>
    <property type="evidence" value="ECO:0007669"/>
    <property type="project" value="TreeGrafter"/>
</dbReference>
<dbReference type="InterPro" id="IPR005709">
    <property type="entry name" value="Ribosomal_uS4_bac-type"/>
</dbReference>
<dbReference type="FunCoup" id="B4CUZ7">
    <property type="interactions" value="679"/>
</dbReference>
<comment type="function">
    <text evidence="7">One of the primary rRNA binding proteins, it binds directly to 16S rRNA where it nucleates assembly of the body of the 30S subunit.</text>
</comment>
<evidence type="ECO:0000256" key="1">
    <source>
        <dbReference type="ARBA" id="ARBA00007465"/>
    </source>
</evidence>
<comment type="caution">
    <text evidence="11">The sequence shown here is derived from an EMBL/GenBank/DDBJ whole genome shotgun (WGS) entry which is preliminary data.</text>
</comment>
<keyword evidence="3 7" id="KW-0694">RNA-binding</keyword>
<gene>
    <name evidence="7" type="primary">rpsD</name>
    <name evidence="11" type="ORF">CfE428DRAFT_0510</name>
</gene>
<dbReference type="InterPro" id="IPR018079">
    <property type="entry name" value="Ribosomal_uS4_CS"/>
</dbReference>
<evidence type="ECO:0000256" key="8">
    <source>
        <dbReference type="RuleBase" id="RU003699"/>
    </source>
</evidence>
<dbReference type="Proteomes" id="UP000005824">
    <property type="component" value="Unassembled WGS sequence"/>
</dbReference>
<dbReference type="GO" id="GO:0019843">
    <property type="term" value="F:rRNA binding"/>
    <property type="evidence" value="ECO:0007669"/>
    <property type="project" value="UniProtKB-UniRule"/>
</dbReference>
<dbReference type="Pfam" id="PF01479">
    <property type="entry name" value="S4"/>
    <property type="match status" value="1"/>
</dbReference>
<dbReference type="InterPro" id="IPR036986">
    <property type="entry name" value="S4_RNA-bd_sf"/>
</dbReference>
<keyword evidence="5 7" id="KW-0687">Ribonucleoprotein</keyword>
<dbReference type="InterPro" id="IPR022801">
    <property type="entry name" value="Ribosomal_uS4"/>
</dbReference>
<dbReference type="InterPro" id="IPR002942">
    <property type="entry name" value="S4_RNA-bd"/>
</dbReference>
<dbReference type="SMART" id="SM00363">
    <property type="entry name" value="S4"/>
    <property type="match status" value="1"/>
</dbReference>
<dbReference type="SUPFAM" id="SSF55174">
    <property type="entry name" value="Alpha-L RNA-binding motif"/>
    <property type="match status" value="1"/>
</dbReference>
<keyword evidence="2 7" id="KW-0699">rRNA-binding</keyword>
<comment type="subunit">
    <text evidence="7">Part of the 30S ribosomal subunit. Contacts protein S5. The interaction surface between S4 and S5 is involved in control of translational fidelity.</text>
</comment>
<evidence type="ECO:0000313" key="12">
    <source>
        <dbReference type="Proteomes" id="UP000005824"/>
    </source>
</evidence>
<dbReference type="InParanoid" id="B4CUZ7"/>
<evidence type="ECO:0000256" key="4">
    <source>
        <dbReference type="ARBA" id="ARBA00022980"/>
    </source>
</evidence>
<protein>
    <recommendedName>
        <fullName evidence="6 7">Small ribosomal subunit protein uS4</fullName>
    </recommendedName>
</protein>
<dbReference type="CDD" id="cd00165">
    <property type="entry name" value="S4"/>
    <property type="match status" value="1"/>
</dbReference>
<evidence type="ECO:0000256" key="5">
    <source>
        <dbReference type="ARBA" id="ARBA00023274"/>
    </source>
</evidence>
<evidence type="ECO:0000256" key="6">
    <source>
        <dbReference type="ARBA" id="ARBA00035254"/>
    </source>
</evidence>
<comment type="similarity">
    <text evidence="1 7 8">Belongs to the universal ribosomal protein uS4 family.</text>
</comment>
<feature type="domain" description="RNA-binding S4" evidence="9">
    <location>
        <begin position="93"/>
        <end position="157"/>
    </location>
</feature>
<dbReference type="NCBIfam" id="TIGR01017">
    <property type="entry name" value="rpsD_bact"/>
    <property type="match status" value="1"/>
</dbReference>
<evidence type="ECO:0000259" key="10">
    <source>
        <dbReference type="SMART" id="SM01390"/>
    </source>
</evidence>
<evidence type="ECO:0000313" key="11">
    <source>
        <dbReference type="EMBL" id="EDY22385.1"/>
    </source>
</evidence>
<dbReference type="PANTHER" id="PTHR11831">
    <property type="entry name" value="30S 40S RIBOSOMAL PROTEIN"/>
    <property type="match status" value="1"/>
</dbReference>
<reference evidence="11 12" key="1">
    <citation type="journal article" date="2011" name="J. Bacteriol.">
        <title>Genome sequence of Chthoniobacter flavus Ellin428, an aerobic heterotrophic soil bacterium.</title>
        <authorList>
            <person name="Kant R."/>
            <person name="van Passel M.W."/>
            <person name="Palva A."/>
            <person name="Lucas S."/>
            <person name="Lapidus A."/>
            <person name="Glavina Del Rio T."/>
            <person name="Dalin E."/>
            <person name="Tice H."/>
            <person name="Bruce D."/>
            <person name="Goodwin L."/>
            <person name="Pitluck S."/>
            <person name="Larimer F.W."/>
            <person name="Land M.L."/>
            <person name="Hauser L."/>
            <person name="Sangwan P."/>
            <person name="de Vos W.M."/>
            <person name="Janssen P.H."/>
            <person name="Smidt H."/>
        </authorList>
    </citation>
    <scope>NUCLEOTIDE SEQUENCE [LARGE SCALE GENOMIC DNA]</scope>
    <source>
        <strain evidence="11 12">Ellin428</strain>
    </source>
</reference>
<dbReference type="HAMAP" id="MF_01306_B">
    <property type="entry name" value="Ribosomal_uS4_B"/>
    <property type="match status" value="1"/>
</dbReference>
<dbReference type="GO" id="GO:0003735">
    <property type="term" value="F:structural constituent of ribosome"/>
    <property type="evidence" value="ECO:0007669"/>
    <property type="project" value="InterPro"/>
</dbReference>
<dbReference type="GO" id="GO:0006412">
    <property type="term" value="P:translation"/>
    <property type="evidence" value="ECO:0007669"/>
    <property type="project" value="UniProtKB-UniRule"/>
</dbReference>
<proteinExistence type="inferred from homology"/>
<dbReference type="EMBL" id="ABVL01000001">
    <property type="protein sequence ID" value="EDY22385.1"/>
    <property type="molecule type" value="Genomic_DNA"/>
</dbReference>
<keyword evidence="12" id="KW-1185">Reference proteome</keyword>
<dbReference type="AlphaFoldDB" id="B4CUZ7"/>
<dbReference type="Gene3D" id="3.10.290.10">
    <property type="entry name" value="RNA-binding S4 domain"/>
    <property type="match status" value="1"/>
</dbReference>
<dbReference type="SMART" id="SM01390">
    <property type="entry name" value="Ribosomal_S4"/>
    <property type="match status" value="1"/>
</dbReference>
<evidence type="ECO:0000256" key="3">
    <source>
        <dbReference type="ARBA" id="ARBA00022884"/>
    </source>
</evidence>
<feature type="domain" description="Small ribosomal subunit protein uS4 N-terminal" evidence="10">
    <location>
        <begin position="3"/>
        <end position="92"/>
    </location>
</feature>
<dbReference type="RefSeq" id="WP_006977837.1">
    <property type="nucleotide sequence ID" value="NZ_ABVL01000001.1"/>
</dbReference>
<dbReference type="eggNOG" id="COG0522">
    <property type="taxonomic scope" value="Bacteria"/>
</dbReference>
<dbReference type="Gene3D" id="1.10.1050.10">
    <property type="entry name" value="Ribosomal Protein S4 Delta 41, Chain A, domain 1"/>
    <property type="match status" value="1"/>
</dbReference>
<comment type="function">
    <text evidence="7">With S5 and S12 plays an important role in translational accuracy.</text>
</comment>
<dbReference type="STRING" id="497964.CfE428DRAFT_0510"/>
<name>B4CUZ7_9BACT</name>
<dbReference type="FunFam" id="3.10.290.10:FF:000001">
    <property type="entry name" value="30S ribosomal protein S4"/>
    <property type="match status" value="1"/>
</dbReference>
<dbReference type="InterPro" id="IPR001912">
    <property type="entry name" value="Ribosomal_uS4_N"/>
</dbReference>
<dbReference type="PROSITE" id="PS00632">
    <property type="entry name" value="RIBOSOMAL_S4"/>
    <property type="match status" value="1"/>
</dbReference>
<accession>B4CUZ7</accession>
<keyword evidence="4 7" id="KW-0689">Ribosomal protein</keyword>
<dbReference type="Pfam" id="PF00163">
    <property type="entry name" value="Ribosomal_S4"/>
    <property type="match status" value="1"/>
</dbReference>
<evidence type="ECO:0000256" key="7">
    <source>
        <dbReference type="HAMAP-Rule" id="MF_01306"/>
    </source>
</evidence>
<dbReference type="PROSITE" id="PS50889">
    <property type="entry name" value="S4"/>
    <property type="match status" value="1"/>
</dbReference>
<organism evidence="11 12">
    <name type="scientific">Chthoniobacter flavus Ellin428</name>
    <dbReference type="NCBI Taxonomy" id="497964"/>
    <lineage>
        <taxon>Bacteria</taxon>
        <taxon>Pseudomonadati</taxon>
        <taxon>Verrucomicrobiota</taxon>
        <taxon>Spartobacteria</taxon>
        <taxon>Chthoniobacterales</taxon>
        <taxon>Chthoniobacteraceae</taxon>
        <taxon>Chthoniobacter</taxon>
    </lineage>
</organism>
<dbReference type="PANTHER" id="PTHR11831:SF4">
    <property type="entry name" value="SMALL RIBOSOMAL SUBUNIT PROTEIN US4M"/>
    <property type="match status" value="1"/>
</dbReference>
<evidence type="ECO:0000259" key="9">
    <source>
        <dbReference type="SMART" id="SM00363"/>
    </source>
</evidence>